<gene>
    <name evidence="4" type="ORF">SAMN05444004_102160</name>
</gene>
<evidence type="ECO:0000259" key="3">
    <source>
        <dbReference type="Pfam" id="PF13406"/>
    </source>
</evidence>
<dbReference type="GO" id="GO:0009253">
    <property type="term" value="P:peptidoglycan catabolic process"/>
    <property type="evidence" value="ECO:0007669"/>
    <property type="project" value="TreeGrafter"/>
</dbReference>
<evidence type="ECO:0000256" key="1">
    <source>
        <dbReference type="SAM" id="SignalP"/>
    </source>
</evidence>
<evidence type="ECO:0000259" key="2">
    <source>
        <dbReference type="Pfam" id="PF01471"/>
    </source>
</evidence>
<dbReference type="Pfam" id="PF13406">
    <property type="entry name" value="SLT_2"/>
    <property type="match status" value="1"/>
</dbReference>
<dbReference type="EMBL" id="FNPX01000002">
    <property type="protein sequence ID" value="SDY62226.1"/>
    <property type="molecule type" value="Genomic_DNA"/>
</dbReference>
<feature type="domain" description="Peptidoglycan binding-like" evidence="2">
    <location>
        <begin position="332"/>
        <end position="387"/>
    </location>
</feature>
<feature type="signal peptide" evidence="1">
    <location>
        <begin position="1"/>
        <end position="19"/>
    </location>
</feature>
<keyword evidence="1" id="KW-0732">Signal</keyword>
<dbReference type="Gene3D" id="1.10.101.10">
    <property type="entry name" value="PGBD-like superfamily/PGBD"/>
    <property type="match status" value="1"/>
</dbReference>
<dbReference type="STRING" id="1244108.SAMN05444004_102160"/>
<dbReference type="OrthoDB" id="9808544at2"/>
<keyword evidence="5" id="KW-1185">Reference proteome</keyword>
<dbReference type="Gene3D" id="1.10.8.350">
    <property type="entry name" value="Bacterial muramidase"/>
    <property type="match status" value="1"/>
</dbReference>
<evidence type="ECO:0000313" key="4">
    <source>
        <dbReference type="EMBL" id="SDY62226.1"/>
    </source>
</evidence>
<protein>
    <submittedName>
        <fullName evidence="4">Lytic murein transglycosylase</fullName>
    </submittedName>
</protein>
<dbReference type="AlphaFoldDB" id="A0A1H3LD50"/>
<dbReference type="InterPro" id="IPR011970">
    <property type="entry name" value="MltB_2"/>
</dbReference>
<dbReference type="InterPro" id="IPR031304">
    <property type="entry name" value="SLT_2"/>
</dbReference>
<evidence type="ECO:0000313" key="5">
    <source>
        <dbReference type="Proteomes" id="UP000198914"/>
    </source>
</evidence>
<dbReference type="GO" id="GO:0008933">
    <property type="term" value="F:peptidoglycan lytic transglycosylase activity"/>
    <property type="evidence" value="ECO:0007669"/>
    <property type="project" value="TreeGrafter"/>
</dbReference>
<proteinExistence type="predicted"/>
<dbReference type="PANTHER" id="PTHR30163:SF8">
    <property type="entry name" value="LYTIC MUREIN TRANSGLYCOSYLASE"/>
    <property type="match status" value="1"/>
</dbReference>
<dbReference type="PANTHER" id="PTHR30163">
    <property type="entry name" value="MEMBRANE-BOUND LYTIC MUREIN TRANSGLYCOSYLASE B"/>
    <property type="match status" value="1"/>
</dbReference>
<dbReference type="Proteomes" id="UP000198914">
    <property type="component" value="Unassembled WGS sequence"/>
</dbReference>
<feature type="domain" description="Transglycosylase SLT" evidence="3">
    <location>
        <begin position="25"/>
        <end position="312"/>
    </location>
</feature>
<dbReference type="SUPFAM" id="SSF53955">
    <property type="entry name" value="Lysozyme-like"/>
    <property type="match status" value="1"/>
</dbReference>
<dbReference type="SUPFAM" id="SSF47090">
    <property type="entry name" value="PGBD-like"/>
    <property type="match status" value="1"/>
</dbReference>
<feature type="chain" id="PRO_5011610153" evidence="1">
    <location>
        <begin position="20"/>
        <end position="387"/>
    </location>
</feature>
<dbReference type="Pfam" id="PF01471">
    <property type="entry name" value="PG_binding_1"/>
    <property type="match status" value="1"/>
</dbReference>
<dbReference type="InterPro" id="IPR036365">
    <property type="entry name" value="PGBD-like_sf"/>
</dbReference>
<dbReference type="NCBIfam" id="TIGR02283">
    <property type="entry name" value="MltB_2"/>
    <property type="match status" value="1"/>
</dbReference>
<name>A0A1H3LD50_9RHOB</name>
<dbReference type="InterPro" id="IPR036366">
    <property type="entry name" value="PGBDSf"/>
</dbReference>
<dbReference type="InterPro" id="IPR023346">
    <property type="entry name" value="Lysozyme-like_dom_sf"/>
</dbReference>
<sequence length="387" mass="42146">MLRTLALAVALLLPAIAQASCGGNFGSFVDGLRTEAMAQGRDPVVTDRFFRGVRQDNRTLRADRNQGVFRLEFVEFARRVISGARLRKGADLARSRDSIFDTVEERYGVPRGVLLAFWALETDFGAVQGDFNTRNSLVTLAYDCRRPDLFRPQVLAAVELYEQGGFDLDTTGAWAGEIGMVQMLPVDILERGVDADGDGRVTLKTSEADALHSGARFLRDIGWRAGEPWLVEVEVPATLNWAQSGLDTKRPVSDWLADGVTLRGGAAAADLPASLILPQGRGGPAFLAFHNYEILFDWNQSFVYVTTAAYFATRLSGAPVFDAGPPPATLTEAQMKTLQQKLADRGHDVGAVDGILGRNTRRAVQAEQVRLGLPADAWPTRALLDAL</sequence>
<accession>A0A1H3LD50</accession>
<dbReference type="RefSeq" id="WP_092642506.1">
    <property type="nucleotide sequence ID" value="NZ_FNPX01000002.1"/>
</dbReference>
<reference evidence="5" key="1">
    <citation type="submission" date="2016-10" db="EMBL/GenBank/DDBJ databases">
        <authorList>
            <person name="Varghese N."/>
            <person name="Submissions S."/>
        </authorList>
    </citation>
    <scope>NUCLEOTIDE SEQUENCE [LARGE SCALE GENOMIC DNA]</scope>
    <source>
        <strain evidence="5">DSM 100420</strain>
    </source>
</reference>
<dbReference type="InterPro" id="IPR002477">
    <property type="entry name" value="Peptidoglycan-bd-like"/>
</dbReference>
<dbReference type="Gene3D" id="1.10.530.10">
    <property type="match status" value="1"/>
</dbReference>
<dbReference type="InterPro" id="IPR043426">
    <property type="entry name" value="MltB-like"/>
</dbReference>
<organism evidence="4 5">
    <name type="scientific">Jannaschia faecimaris</name>
    <dbReference type="NCBI Taxonomy" id="1244108"/>
    <lineage>
        <taxon>Bacteria</taxon>
        <taxon>Pseudomonadati</taxon>
        <taxon>Pseudomonadota</taxon>
        <taxon>Alphaproteobacteria</taxon>
        <taxon>Rhodobacterales</taxon>
        <taxon>Roseobacteraceae</taxon>
        <taxon>Jannaschia</taxon>
    </lineage>
</organism>